<protein>
    <recommendedName>
        <fullName evidence="7">Endoribonuclease YbeY</fullName>
        <ecNumber evidence="7">3.1.-.-</ecNumber>
    </recommendedName>
</protein>
<dbReference type="Gene3D" id="3.40.390.30">
    <property type="entry name" value="Metalloproteases ('zincins'), catalytic domain"/>
    <property type="match status" value="1"/>
</dbReference>
<name>A0A0G0Z9F2_UNCC2</name>
<dbReference type="EMBL" id="LCBL01000001">
    <property type="protein sequence ID" value="KKS09653.1"/>
    <property type="molecule type" value="Genomic_DNA"/>
</dbReference>
<reference evidence="8 9" key="1">
    <citation type="journal article" date="2015" name="Nature">
        <title>rRNA introns, odd ribosomes, and small enigmatic genomes across a large radiation of phyla.</title>
        <authorList>
            <person name="Brown C.T."/>
            <person name="Hug L.A."/>
            <person name="Thomas B.C."/>
            <person name="Sharon I."/>
            <person name="Castelle C.J."/>
            <person name="Singh A."/>
            <person name="Wilkins M.J."/>
            <person name="Williams K.H."/>
            <person name="Banfield J.F."/>
        </authorList>
    </citation>
    <scope>NUCLEOTIDE SEQUENCE [LARGE SCALE GENOMIC DNA]</scope>
</reference>
<evidence type="ECO:0000256" key="7">
    <source>
        <dbReference type="HAMAP-Rule" id="MF_00009"/>
    </source>
</evidence>
<comment type="subcellular location">
    <subcellularLocation>
        <location evidence="7">Cytoplasm</location>
    </subcellularLocation>
</comment>
<organism evidence="8 9">
    <name type="scientific">candidate division CPR2 bacterium GW2011_GWC1_41_48</name>
    <dbReference type="NCBI Taxonomy" id="1618344"/>
    <lineage>
        <taxon>Bacteria</taxon>
        <taxon>Bacteria division CPR2</taxon>
    </lineage>
</organism>
<dbReference type="InterPro" id="IPR023091">
    <property type="entry name" value="MetalPrtase_cat_dom_sf_prd"/>
</dbReference>
<evidence type="ECO:0000256" key="4">
    <source>
        <dbReference type="ARBA" id="ARBA00022759"/>
    </source>
</evidence>
<sequence>MINFIIYNLPEGLSEAFIQNVANQISKTLNKSDIIEVNFISKEEIKHLNKDYRGKNMETDVLSFSFTESRGERIEEKNEVAGQIFICYDIAREQAIEHEWSLENELALLMIHGALHIYGYDHENEQEYMQMVKKENEILKNLKLREYES</sequence>
<comment type="caution">
    <text evidence="8">The sequence shown here is derived from an EMBL/GenBank/DDBJ whole genome shotgun (WGS) entry which is preliminary data.</text>
</comment>
<dbReference type="GO" id="GO:0004521">
    <property type="term" value="F:RNA endonuclease activity"/>
    <property type="evidence" value="ECO:0007669"/>
    <property type="project" value="UniProtKB-UniRule"/>
</dbReference>
<keyword evidence="6 7" id="KW-0862">Zinc</keyword>
<feature type="binding site" evidence="7">
    <location>
        <position position="116"/>
    </location>
    <ligand>
        <name>Zn(2+)</name>
        <dbReference type="ChEBI" id="CHEBI:29105"/>
        <note>catalytic</note>
    </ligand>
</feature>
<dbReference type="PANTHER" id="PTHR46986:SF1">
    <property type="entry name" value="ENDORIBONUCLEASE YBEY, CHLOROPLASTIC"/>
    <property type="match status" value="1"/>
</dbReference>
<comment type="cofactor">
    <cofactor evidence="7">
        <name>Zn(2+)</name>
        <dbReference type="ChEBI" id="CHEBI:29105"/>
    </cofactor>
    <text evidence="7">Binds 1 zinc ion.</text>
</comment>
<evidence type="ECO:0000313" key="8">
    <source>
        <dbReference type="EMBL" id="KKS09653.1"/>
    </source>
</evidence>
<evidence type="ECO:0000313" key="9">
    <source>
        <dbReference type="Proteomes" id="UP000033869"/>
    </source>
</evidence>
<evidence type="ECO:0000256" key="3">
    <source>
        <dbReference type="ARBA" id="ARBA00022723"/>
    </source>
</evidence>
<dbReference type="Pfam" id="PF02130">
    <property type="entry name" value="YbeY"/>
    <property type="match status" value="1"/>
</dbReference>
<dbReference type="SUPFAM" id="SSF55486">
    <property type="entry name" value="Metalloproteases ('zincins'), catalytic domain"/>
    <property type="match status" value="1"/>
</dbReference>
<dbReference type="GO" id="GO:0006364">
    <property type="term" value="P:rRNA processing"/>
    <property type="evidence" value="ECO:0007669"/>
    <property type="project" value="UniProtKB-UniRule"/>
</dbReference>
<keyword evidence="7" id="KW-0963">Cytoplasm</keyword>
<evidence type="ECO:0000256" key="1">
    <source>
        <dbReference type="ARBA" id="ARBA00010875"/>
    </source>
</evidence>
<dbReference type="GO" id="GO:0008270">
    <property type="term" value="F:zinc ion binding"/>
    <property type="evidence" value="ECO:0007669"/>
    <property type="project" value="UniProtKB-UniRule"/>
</dbReference>
<comment type="similarity">
    <text evidence="1 7">Belongs to the endoribonuclease YbeY family.</text>
</comment>
<keyword evidence="5 7" id="KW-0378">Hydrolase</keyword>
<gene>
    <name evidence="7" type="primary">ybeY</name>
    <name evidence="8" type="ORF">UU65_C0001G0058</name>
</gene>
<evidence type="ECO:0000256" key="2">
    <source>
        <dbReference type="ARBA" id="ARBA00022722"/>
    </source>
</evidence>
<dbReference type="AlphaFoldDB" id="A0A0G0Z9F2"/>
<dbReference type="PANTHER" id="PTHR46986">
    <property type="entry name" value="ENDORIBONUCLEASE YBEY, CHLOROPLASTIC"/>
    <property type="match status" value="1"/>
</dbReference>
<accession>A0A0G0Z9F2</accession>
<comment type="function">
    <text evidence="7">Single strand-specific metallo-endoribonuclease involved in late-stage 70S ribosome quality control and in maturation of the 3' terminus of the 16S rRNA.</text>
</comment>
<keyword evidence="2 7" id="KW-0540">Nuclease</keyword>
<dbReference type="NCBIfam" id="TIGR00043">
    <property type="entry name" value="rRNA maturation RNase YbeY"/>
    <property type="match status" value="1"/>
</dbReference>
<keyword evidence="3 7" id="KW-0479">Metal-binding</keyword>
<feature type="binding site" evidence="7">
    <location>
        <position position="112"/>
    </location>
    <ligand>
        <name>Zn(2+)</name>
        <dbReference type="ChEBI" id="CHEBI:29105"/>
        <note>catalytic</note>
    </ligand>
</feature>
<evidence type="ECO:0000256" key="6">
    <source>
        <dbReference type="ARBA" id="ARBA00022833"/>
    </source>
</evidence>
<dbReference type="Proteomes" id="UP000033869">
    <property type="component" value="Unassembled WGS sequence"/>
</dbReference>
<evidence type="ECO:0000256" key="5">
    <source>
        <dbReference type="ARBA" id="ARBA00022801"/>
    </source>
</evidence>
<dbReference type="HAMAP" id="MF_00009">
    <property type="entry name" value="Endoribonucl_YbeY"/>
    <property type="match status" value="1"/>
</dbReference>
<proteinExistence type="inferred from homology"/>
<dbReference type="GO" id="GO:0005737">
    <property type="term" value="C:cytoplasm"/>
    <property type="evidence" value="ECO:0007669"/>
    <property type="project" value="UniProtKB-SubCell"/>
</dbReference>
<dbReference type="GO" id="GO:0004222">
    <property type="term" value="F:metalloendopeptidase activity"/>
    <property type="evidence" value="ECO:0007669"/>
    <property type="project" value="InterPro"/>
</dbReference>
<keyword evidence="7" id="KW-0690">Ribosome biogenesis</keyword>
<keyword evidence="4 7" id="KW-0255">Endonuclease</keyword>
<keyword evidence="7" id="KW-0698">rRNA processing</keyword>
<dbReference type="EC" id="3.1.-.-" evidence="7"/>
<dbReference type="InterPro" id="IPR002036">
    <property type="entry name" value="YbeY"/>
</dbReference>
<feature type="binding site" evidence="7">
    <location>
        <position position="122"/>
    </location>
    <ligand>
        <name>Zn(2+)</name>
        <dbReference type="ChEBI" id="CHEBI:29105"/>
        <note>catalytic</note>
    </ligand>
</feature>